<sequence length="107" mass="12578">MNTEKAGFFFGPFSLVLFFNLRNLLFRASEKVASLKKTNLEMRFTRNLNNFSLKIFSRISLANSKRHKPNKIHFLKWGVLITQKGEKNWILKKRGVTTIFKTLPLIF</sequence>
<evidence type="ECO:0000313" key="2">
    <source>
        <dbReference type="Proteomes" id="UP000537890"/>
    </source>
</evidence>
<name>A0A7Z0MN05_9GAMM</name>
<dbReference type="EMBL" id="JACCHS010000029">
    <property type="protein sequence ID" value="NYT46696.1"/>
    <property type="molecule type" value="Genomic_DNA"/>
</dbReference>
<proteinExistence type="predicted"/>
<gene>
    <name evidence="1" type="ORF">H0A75_02575</name>
</gene>
<protein>
    <submittedName>
        <fullName evidence="1">Uncharacterized protein</fullName>
    </submittedName>
</protein>
<organism evidence="1 2">
    <name type="scientific">Candidatus Methanofishera endochildressiae</name>
    <dbReference type="NCBI Taxonomy" id="2738884"/>
    <lineage>
        <taxon>Bacteria</taxon>
        <taxon>Pseudomonadati</taxon>
        <taxon>Pseudomonadota</taxon>
        <taxon>Gammaproteobacteria</taxon>
        <taxon>Candidatus Methanofishera</taxon>
    </lineage>
</organism>
<reference evidence="1 2" key="1">
    <citation type="submission" date="2020-05" db="EMBL/GenBank/DDBJ databases">
        <title>Horizontal transmission and recombination maintain forever young bacterial symbiont genomes.</title>
        <authorList>
            <person name="Russell S.L."/>
            <person name="Pepper-Tunick E."/>
            <person name="Svedberg J."/>
            <person name="Byrne A."/>
            <person name="Ruelas Castillo J."/>
            <person name="Vollmers C."/>
            <person name="Beinart R.A."/>
            <person name="Corbett-Detig R."/>
        </authorList>
    </citation>
    <scope>NUCLEOTIDE SEQUENCE [LARGE SCALE GENOMIC DNA]</scope>
    <source>
        <strain evidence="1">4727-3</strain>
    </source>
</reference>
<accession>A0A7Z0MN05</accession>
<dbReference type="Proteomes" id="UP000537890">
    <property type="component" value="Unassembled WGS sequence"/>
</dbReference>
<comment type="caution">
    <text evidence="1">The sequence shown here is derived from an EMBL/GenBank/DDBJ whole genome shotgun (WGS) entry which is preliminary data.</text>
</comment>
<evidence type="ECO:0000313" key="1">
    <source>
        <dbReference type="EMBL" id="NYT46696.1"/>
    </source>
</evidence>
<dbReference type="AlphaFoldDB" id="A0A7Z0MN05"/>